<feature type="compositionally biased region" description="Basic and acidic residues" evidence="1">
    <location>
        <begin position="421"/>
        <end position="436"/>
    </location>
</feature>
<feature type="compositionally biased region" description="Low complexity" evidence="1">
    <location>
        <begin position="192"/>
        <end position="209"/>
    </location>
</feature>
<feature type="compositionally biased region" description="Polar residues" evidence="1">
    <location>
        <begin position="210"/>
        <end position="227"/>
    </location>
</feature>
<feature type="compositionally biased region" description="Polar residues" evidence="1">
    <location>
        <begin position="265"/>
        <end position="275"/>
    </location>
</feature>
<dbReference type="Proteomes" id="UP001623330">
    <property type="component" value="Unassembled WGS sequence"/>
</dbReference>
<feature type="compositionally biased region" description="Polar residues" evidence="1">
    <location>
        <begin position="381"/>
        <end position="399"/>
    </location>
</feature>
<evidence type="ECO:0000256" key="1">
    <source>
        <dbReference type="SAM" id="MobiDB-lite"/>
    </source>
</evidence>
<name>A0ABR4P0N0_9SACH</name>
<feature type="region of interest" description="Disordered" evidence="1">
    <location>
        <begin position="121"/>
        <end position="227"/>
    </location>
</feature>
<feature type="compositionally biased region" description="Polar residues" evidence="1">
    <location>
        <begin position="311"/>
        <end position="338"/>
    </location>
</feature>
<evidence type="ECO:0000313" key="4">
    <source>
        <dbReference type="Proteomes" id="UP001623330"/>
    </source>
</evidence>
<dbReference type="SMART" id="SM00353">
    <property type="entry name" value="HLH"/>
    <property type="match status" value="1"/>
</dbReference>
<dbReference type="Pfam" id="PF00010">
    <property type="entry name" value="HLH"/>
    <property type="match status" value="1"/>
</dbReference>
<feature type="domain" description="BHLH" evidence="2">
    <location>
        <begin position="424"/>
        <end position="478"/>
    </location>
</feature>
<dbReference type="SUPFAM" id="SSF47459">
    <property type="entry name" value="HLH, helix-loop-helix DNA-binding domain"/>
    <property type="match status" value="1"/>
</dbReference>
<dbReference type="InterPro" id="IPR011598">
    <property type="entry name" value="bHLH_dom"/>
</dbReference>
<gene>
    <name evidence="3" type="ORF">RNJ44_02909</name>
</gene>
<dbReference type="EMBL" id="JBEVYD010000002">
    <property type="protein sequence ID" value="KAL3235121.1"/>
    <property type="molecule type" value="Genomic_DNA"/>
</dbReference>
<feature type="compositionally biased region" description="Polar residues" evidence="1">
    <location>
        <begin position="159"/>
        <end position="174"/>
    </location>
</feature>
<proteinExistence type="predicted"/>
<keyword evidence="4" id="KW-1185">Reference proteome</keyword>
<evidence type="ECO:0000313" key="3">
    <source>
        <dbReference type="EMBL" id="KAL3235121.1"/>
    </source>
</evidence>
<feature type="region of interest" description="Disordered" evidence="1">
    <location>
        <begin position="311"/>
        <end position="436"/>
    </location>
</feature>
<organism evidence="3 4">
    <name type="scientific">Nakaseomyces bracarensis</name>
    <dbReference type="NCBI Taxonomy" id="273131"/>
    <lineage>
        <taxon>Eukaryota</taxon>
        <taxon>Fungi</taxon>
        <taxon>Dikarya</taxon>
        <taxon>Ascomycota</taxon>
        <taxon>Saccharomycotina</taxon>
        <taxon>Saccharomycetes</taxon>
        <taxon>Saccharomycetales</taxon>
        <taxon>Saccharomycetaceae</taxon>
        <taxon>Nakaseomyces</taxon>
    </lineage>
</organism>
<dbReference type="PROSITE" id="PS50888">
    <property type="entry name" value="BHLH"/>
    <property type="match status" value="1"/>
</dbReference>
<feature type="compositionally biased region" description="Polar residues" evidence="1">
    <location>
        <begin position="121"/>
        <end position="131"/>
    </location>
</feature>
<evidence type="ECO:0000259" key="2">
    <source>
        <dbReference type="PROSITE" id="PS50888"/>
    </source>
</evidence>
<feature type="compositionally biased region" description="Polar residues" evidence="1">
    <location>
        <begin position="406"/>
        <end position="420"/>
    </location>
</feature>
<comment type="caution">
    <text evidence="3">The sequence shown here is derived from an EMBL/GenBank/DDBJ whole genome shotgun (WGS) entry which is preliminary data.</text>
</comment>
<dbReference type="InterPro" id="IPR036638">
    <property type="entry name" value="HLH_DNA-bd_sf"/>
</dbReference>
<protein>
    <submittedName>
        <fullName evidence="3">Phosphate system positive regulatory protein PHO4</fullName>
    </submittedName>
</protein>
<feature type="region of interest" description="Disordered" evidence="1">
    <location>
        <begin position="242"/>
        <end position="275"/>
    </location>
</feature>
<dbReference type="Gene3D" id="4.10.280.10">
    <property type="entry name" value="Helix-loop-helix DNA-binding domain"/>
    <property type="match status" value="1"/>
</dbReference>
<reference evidence="3 4" key="1">
    <citation type="submission" date="2024-05" db="EMBL/GenBank/DDBJ databases">
        <title>Long read based assembly of the Candida bracarensis genome reveals expanded adhesin content.</title>
        <authorList>
            <person name="Marcet-Houben M."/>
            <person name="Ksiezopolska E."/>
            <person name="Gabaldon T."/>
        </authorList>
    </citation>
    <scope>NUCLEOTIDE SEQUENCE [LARGE SCALE GENOMIC DNA]</scope>
    <source>
        <strain evidence="3 4">CBM6</strain>
    </source>
</reference>
<accession>A0ABR4P0N0</accession>
<sequence>MPLSNGGMEDMGMYGSPMEVQTTIFDQVDNYLHMVNGEEDEKKAEIDFDVHKESIVPNDGLELEELQFDLHNDHMNSFVGVMNHGLHLDIHDDENVSSHDSSAPKDTPSLLARNSIQLTQEGSNSALTTPFLSGKVEDGNEPIHYNRTQLGKAGAKFSPLSSPALTSTQQQPWKPSSRRASNSSSRSKRIMVSGNSSVSSSSNKIVKNSPYMNASSRRLQKTISNGSGVKRDEWDEFMFSLPESSLGNDKDDDNELSEIEKKNSNESFKNSGLLDLSQNNGYPKVILPSNSLENKNENFIQLNTPYMQEPSAQVENNYTKSRSGTSTENNSVSPSYRSDTILMATESPVIRPSKSSTTLKHSRHSSSTKLFKLPNELNAGENDNSKPASVEPTRNTPISNKPKRSGSITKARSNSTSQEDSIQRKKEVHKNAEQERRNRLNNALSELNSLLPKEWKDSVAIPSKATTAQLACKYIRKLEAELEHYRNA</sequence>